<keyword evidence="1" id="KW-0812">Transmembrane</keyword>
<name>A0A9D1LRZ0_9FIRM</name>
<evidence type="ECO:0000256" key="1">
    <source>
        <dbReference type="SAM" id="Phobius"/>
    </source>
</evidence>
<dbReference type="AlphaFoldDB" id="A0A9D1LRZ0"/>
<sequence length="373" mass="40595">MLDRRTIKRDVKGILGGESRGAVFLAVLLTFIVLIVYFGGVWALGQFYPVTQADIDAIVAWYQQPIAYETAGAVNAAGTANALGGFMQGLSTLGRTLTNIGMIYLIAFVLELIIVLPLMTGVRKFMLRVIRLKNPSAGTVFKGYTGSYFFRSIILPFWQGLCLLGWQIIMLILLVGGLAGTALATGLSTQDFAALSSGVSMESISAVFTAEYIARCGWIYAAVLCAWYVLDIWLIIFKCISYSMAPVALAERPQMGVRKAVRASRRIVRGNHFALLVVSLSFLGWYILAGLAFGLVVALGVGMNALNMGQLGLIITLGVLVVAALLIMYLLMPYRVGVHSMCYVMLKREALENGIVDKEDFRGKRELMNAAGE</sequence>
<dbReference type="InterPro" id="IPR010380">
    <property type="entry name" value="DUF975"/>
</dbReference>
<dbReference type="PANTHER" id="PTHR40076:SF1">
    <property type="entry name" value="MEMBRANE PROTEIN"/>
    <property type="match status" value="1"/>
</dbReference>
<evidence type="ECO:0000313" key="2">
    <source>
        <dbReference type="EMBL" id="HIU46916.1"/>
    </source>
</evidence>
<dbReference type="Proteomes" id="UP000824123">
    <property type="component" value="Unassembled WGS sequence"/>
</dbReference>
<keyword evidence="1" id="KW-0472">Membrane</keyword>
<accession>A0A9D1LRZ0</accession>
<organism evidence="2 3">
    <name type="scientific">Candidatus Fimadaptatus faecigallinarum</name>
    <dbReference type="NCBI Taxonomy" id="2840814"/>
    <lineage>
        <taxon>Bacteria</taxon>
        <taxon>Bacillati</taxon>
        <taxon>Bacillota</taxon>
        <taxon>Clostridia</taxon>
        <taxon>Eubacteriales</taxon>
        <taxon>Candidatus Fimadaptatus</taxon>
    </lineage>
</organism>
<feature type="transmembrane region" description="Helical" evidence="1">
    <location>
        <begin position="100"/>
        <end position="119"/>
    </location>
</feature>
<keyword evidence="1" id="KW-1133">Transmembrane helix</keyword>
<dbReference type="EMBL" id="DVNK01000039">
    <property type="protein sequence ID" value="HIU46916.1"/>
    <property type="molecule type" value="Genomic_DNA"/>
</dbReference>
<dbReference type="Pfam" id="PF06161">
    <property type="entry name" value="DUF975"/>
    <property type="match status" value="1"/>
</dbReference>
<evidence type="ECO:0000313" key="3">
    <source>
        <dbReference type="Proteomes" id="UP000824123"/>
    </source>
</evidence>
<feature type="transmembrane region" description="Helical" evidence="1">
    <location>
        <begin position="273"/>
        <end position="299"/>
    </location>
</feature>
<feature type="transmembrane region" description="Helical" evidence="1">
    <location>
        <begin position="218"/>
        <end position="237"/>
    </location>
</feature>
<proteinExistence type="predicted"/>
<comment type="caution">
    <text evidence="2">The sequence shown here is derived from an EMBL/GenBank/DDBJ whole genome shotgun (WGS) entry which is preliminary data.</text>
</comment>
<dbReference type="PANTHER" id="PTHR40076">
    <property type="entry name" value="MEMBRANE PROTEIN-RELATED"/>
    <property type="match status" value="1"/>
</dbReference>
<feature type="transmembrane region" description="Helical" evidence="1">
    <location>
        <begin position="164"/>
        <end position="185"/>
    </location>
</feature>
<protein>
    <submittedName>
        <fullName evidence="2">DUF975 family protein</fullName>
    </submittedName>
</protein>
<reference evidence="2" key="1">
    <citation type="submission" date="2020-10" db="EMBL/GenBank/DDBJ databases">
        <authorList>
            <person name="Gilroy R."/>
        </authorList>
    </citation>
    <scope>NUCLEOTIDE SEQUENCE</scope>
    <source>
        <strain evidence="2">ChiSxjej2B14-8506</strain>
    </source>
</reference>
<feature type="transmembrane region" description="Helical" evidence="1">
    <location>
        <begin position="21"/>
        <end position="44"/>
    </location>
</feature>
<reference evidence="2" key="2">
    <citation type="journal article" date="2021" name="PeerJ">
        <title>Extensive microbial diversity within the chicken gut microbiome revealed by metagenomics and culture.</title>
        <authorList>
            <person name="Gilroy R."/>
            <person name="Ravi A."/>
            <person name="Getino M."/>
            <person name="Pursley I."/>
            <person name="Horton D.L."/>
            <person name="Alikhan N.F."/>
            <person name="Baker D."/>
            <person name="Gharbi K."/>
            <person name="Hall N."/>
            <person name="Watson M."/>
            <person name="Adriaenssens E.M."/>
            <person name="Foster-Nyarko E."/>
            <person name="Jarju S."/>
            <person name="Secka A."/>
            <person name="Antonio M."/>
            <person name="Oren A."/>
            <person name="Chaudhuri R.R."/>
            <person name="La Ragione R."/>
            <person name="Hildebrand F."/>
            <person name="Pallen M.J."/>
        </authorList>
    </citation>
    <scope>NUCLEOTIDE SEQUENCE</scope>
    <source>
        <strain evidence="2">ChiSxjej2B14-8506</strain>
    </source>
</reference>
<gene>
    <name evidence="2" type="ORF">IAC59_06625</name>
</gene>
<feature type="transmembrane region" description="Helical" evidence="1">
    <location>
        <begin position="311"/>
        <end position="331"/>
    </location>
</feature>